<sequence>MRRIFASSNSDKLVFWQKVYFCFNIIGLCSTVLANAFKKDLLPYRTIISIYLPVVLLIWIVAMIMVFILKRKINSN</sequence>
<keyword evidence="1" id="KW-0472">Membrane</keyword>
<gene>
    <name evidence="2" type="ORF">SAMN05216490_0312</name>
</gene>
<protein>
    <submittedName>
        <fullName evidence="2">Uncharacterized protein</fullName>
    </submittedName>
</protein>
<keyword evidence="1" id="KW-1133">Transmembrane helix</keyword>
<dbReference type="AlphaFoldDB" id="A0A1H1NG30"/>
<reference evidence="2 3" key="1">
    <citation type="submission" date="2016-10" db="EMBL/GenBank/DDBJ databases">
        <authorList>
            <person name="de Groot N.N."/>
        </authorList>
    </citation>
    <scope>NUCLEOTIDE SEQUENCE [LARGE SCALE GENOMIC DNA]</scope>
    <source>
        <strain evidence="2 3">MP1X4</strain>
    </source>
</reference>
<feature type="transmembrane region" description="Helical" evidence="1">
    <location>
        <begin position="20"/>
        <end position="37"/>
    </location>
</feature>
<keyword evidence="3" id="KW-1185">Reference proteome</keyword>
<keyword evidence="1" id="KW-0812">Transmembrane</keyword>
<dbReference type="Proteomes" id="UP000199679">
    <property type="component" value="Chromosome I"/>
</dbReference>
<evidence type="ECO:0000256" key="1">
    <source>
        <dbReference type="SAM" id="Phobius"/>
    </source>
</evidence>
<accession>A0A1H1NG30</accession>
<evidence type="ECO:0000313" key="3">
    <source>
        <dbReference type="Proteomes" id="UP000199679"/>
    </source>
</evidence>
<evidence type="ECO:0000313" key="2">
    <source>
        <dbReference type="EMBL" id="SDR97872.1"/>
    </source>
</evidence>
<proteinExistence type="predicted"/>
<name>A0A1H1NG30_MUCMA</name>
<feature type="transmembrane region" description="Helical" evidence="1">
    <location>
        <begin position="49"/>
        <end position="69"/>
    </location>
</feature>
<dbReference type="EMBL" id="LT629740">
    <property type="protein sequence ID" value="SDR97872.1"/>
    <property type="molecule type" value="Genomic_DNA"/>
</dbReference>
<organism evidence="2 3">
    <name type="scientific">Mucilaginibacter mallensis</name>
    <dbReference type="NCBI Taxonomy" id="652787"/>
    <lineage>
        <taxon>Bacteria</taxon>
        <taxon>Pseudomonadati</taxon>
        <taxon>Bacteroidota</taxon>
        <taxon>Sphingobacteriia</taxon>
        <taxon>Sphingobacteriales</taxon>
        <taxon>Sphingobacteriaceae</taxon>
        <taxon>Mucilaginibacter</taxon>
    </lineage>
</organism>
<dbReference type="STRING" id="652787.SAMN05216490_0312"/>